<evidence type="ECO:0000259" key="2">
    <source>
        <dbReference type="Pfam" id="PF13391"/>
    </source>
</evidence>
<evidence type="ECO:0000313" key="4">
    <source>
        <dbReference type="Proteomes" id="UP001275084"/>
    </source>
</evidence>
<reference evidence="3" key="2">
    <citation type="submission" date="2023-06" db="EMBL/GenBank/DDBJ databases">
        <authorList>
            <consortium name="Lawrence Berkeley National Laboratory"/>
            <person name="Haridas S."/>
            <person name="Hensen N."/>
            <person name="Bonometti L."/>
            <person name="Westerberg I."/>
            <person name="Brannstrom I.O."/>
            <person name="Guillou S."/>
            <person name="Cros-Aarteil S."/>
            <person name="Calhoun S."/>
            <person name="Kuo A."/>
            <person name="Mondo S."/>
            <person name="Pangilinan J."/>
            <person name="Riley R."/>
            <person name="Labutti K."/>
            <person name="Andreopoulos B."/>
            <person name="Lipzen A."/>
            <person name="Chen C."/>
            <person name="Yanf M."/>
            <person name="Daum C."/>
            <person name="Ng V."/>
            <person name="Clum A."/>
            <person name="Steindorff A."/>
            <person name="Ohm R."/>
            <person name="Martin F."/>
            <person name="Silar P."/>
            <person name="Natvig D."/>
            <person name="Lalanne C."/>
            <person name="Gautier V."/>
            <person name="Ament-Velasquez S.L."/>
            <person name="Kruys A."/>
            <person name="Hutchinson M.I."/>
            <person name="Powell A.J."/>
            <person name="Barry K."/>
            <person name="Miller A.N."/>
            <person name="Grigoriev I.V."/>
            <person name="Debuchy R."/>
            <person name="Gladieux P."/>
            <person name="Thoren M.H."/>
            <person name="Johannesson H."/>
        </authorList>
    </citation>
    <scope>NUCLEOTIDE SEQUENCE</scope>
    <source>
        <strain evidence="3">CBS 955.72</strain>
    </source>
</reference>
<organism evidence="3 4">
    <name type="scientific">Lasiosphaeria hispida</name>
    <dbReference type="NCBI Taxonomy" id="260671"/>
    <lineage>
        <taxon>Eukaryota</taxon>
        <taxon>Fungi</taxon>
        <taxon>Dikarya</taxon>
        <taxon>Ascomycota</taxon>
        <taxon>Pezizomycotina</taxon>
        <taxon>Sordariomycetes</taxon>
        <taxon>Sordariomycetidae</taxon>
        <taxon>Sordariales</taxon>
        <taxon>Lasiosphaeriaceae</taxon>
        <taxon>Lasiosphaeria</taxon>
    </lineage>
</organism>
<feature type="domain" description="HNH nuclease" evidence="2">
    <location>
        <begin position="99"/>
        <end position="194"/>
    </location>
</feature>
<gene>
    <name evidence="3" type="ORF">B0T25DRAFT_597259</name>
</gene>
<feature type="region of interest" description="Disordered" evidence="1">
    <location>
        <begin position="64"/>
        <end position="87"/>
    </location>
</feature>
<dbReference type="Proteomes" id="UP001275084">
    <property type="component" value="Unassembled WGS sequence"/>
</dbReference>
<feature type="non-terminal residue" evidence="3">
    <location>
        <position position="1"/>
    </location>
</feature>
<name>A0AAJ0MKJ4_9PEZI</name>
<reference evidence="3" key="1">
    <citation type="journal article" date="2023" name="Mol. Phylogenet. Evol.">
        <title>Genome-scale phylogeny and comparative genomics of the fungal order Sordariales.</title>
        <authorList>
            <person name="Hensen N."/>
            <person name="Bonometti L."/>
            <person name="Westerberg I."/>
            <person name="Brannstrom I.O."/>
            <person name="Guillou S."/>
            <person name="Cros-Aarteil S."/>
            <person name="Calhoun S."/>
            <person name="Haridas S."/>
            <person name="Kuo A."/>
            <person name="Mondo S."/>
            <person name="Pangilinan J."/>
            <person name="Riley R."/>
            <person name="LaButti K."/>
            <person name="Andreopoulos B."/>
            <person name="Lipzen A."/>
            <person name="Chen C."/>
            <person name="Yan M."/>
            <person name="Daum C."/>
            <person name="Ng V."/>
            <person name="Clum A."/>
            <person name="Steindorff A."/>
            <person name="Ohm R.A."/>
            <person name="Martin F."/>
            <person name="Silar P."/>
            <person name="Natvig D.O."/>
            <person name="Lalanne C."/>
            <person name="Gautier V."/>
            <person name="Ament-Velasquez S.L."/>
            <person name="Kruys A."/>
            <person name="Hutchinson M.I."/>
            <person name="Powell A.J."/>
            <person name="Barry K."/>
            <person name="Miller A.N."/>
            <person name="Grigoriev I.V."/>
            <person name="Debuchy R."/>
            <person name="Gladieux P."/>
            <person name="Hiltunen Thoren M."/>
            <person name="Johannesson H."/>
        </authorList>
    </citation>
    <scope>NUCLEOTIDE SEQUENCE</scope>
    <source>
        <strain evidence="3">CBS 955.72</strain>
    </source>
</reference>
<dbReference type="EMBL" id="JAUIQD010000001">
    <property type="protein sequence ID" value="KAK3363812.1"/>
    <property type="molecule type" value="Genomic_DNA"/>
</dbReference>
<dbReference type="InterPro" id="IPR003615">
    <property type="entry name" value="HNH_nuc"/>
</dbReference>
<keyword evidence="4" id="KW-1185">Reference proteome</keyword>
<sequence>AFLDNLSGPGLSALRDDFFGVDYNPRLLRQLRNFLVDAILKPSMSALPPRVLPYPSDGRCRWQTAPRNPSTRAVGMTTIGGSGQSERKKKCLDRDGGRCALSGVIDTDLYGKIPPSERKGAKHSCTECAHILPFALSKLKEKNATHTKNKATAWWALYEYFPALRRKIGAESVNQPGNAITLWSSIHKELGLFSYGFQRWRRYVLRVHRDLLGMLINIFAASQLPATVTFAQHKPAVLHLDPDILDVHLRIGHILKVSGIGYRIQRTLSECAWDEQHIESDGSTDLGGILRRKMLMEI</sequence>
<comment type="caution">
    <text evidence="3">The sequence shown here is derived from an EMBL/GenBank/DDBJ whole genome shotgun (WGS) entry which is preliminary data.</text>
</comment>
<dbReference type="Pfam" id="PF13391">
    <property type="entry name" value="HNH_2"/>
    <property type="match status" value="1"/>
</dbReference>
<accession>A0AAJ0MKJ4</accession>
<dbReference type="AlphaFoldDB" id="A0AAJ0MKJ4"/>
<proteinExistence type="predicted"/>
<protein>
    <recommendedName>
        <fullName evidence="2">HNH nuclease domain-containing protein</fullName>
    </recommendedName>
</protein>
<evidence type="ECO:0000313" key="3">
    <source>
        <dbReference type="EMBL" id="KAK3363812.1"/>
    </source>
</evidence>
<evidence type="ECO:0000256" key="1">
    <source>
        <dbReference type="SAM" id="MobiDB-lite"/>
    </source>
</evidence>